<gene>
    <name evidence="1" type="ORF">OWV82_017546</name>
</gene>
<feature type="non-terminal residue" evidence="1">
    <location>
        <position position="1"/>
    </location>
</feature>
<proteinExistence type="predicted"/>
<dbReference type="EMBL" id="CM051402">
    <property type="protein sequence ID" value="KAJ4711540.1"/>
    <property type="molecule type" value="Genomic_DNA"/>
</dbReference>
<evidence type="ECO:0000313" key="1">
    <source>
        <dbReference type="EMBL" id="KAJ4711540.1"/>
    </source>
</evidence>
<evidence type="ECO:0000313" key="2">
    <source>
        <dbReference type="Proteomes" id="UP001164539"/>
    </source>
</evidence>
<comment type="caution">
    <text evidence="1">The sequence shown here is derived from an EMBL/GenBank/DDBJ whole genome shotgun (WGS) entry which is preliminary data.</text>
</comment>
<keyword evidence="2" id="KW-1185">Reference proteome</keyword>
<reference evidence="1 2" key="1">
    <citation type="journal article" date="2023" name="Science">
        <title>Complex scaffold remodeling in plant triterpene biosynthesis.</title>
        <authorList>
            <person name="De La Pena R."/>
            <person name="Hodgson H."/>
            <person name="Liu J.C."/>
            <person name="Stephenson M.J."/>
            <person name="Martin A.C."/>
            <person name="Owen C."/>
            <person name="Harkess A."/>
            <person name="Leebens-Mack J."/>
            <person name="Jimenez L.E."/>
            <person name="Osbourn A."/>
            <person name="Sattely E.S."/>
        </authorList>
    </citation>
    <scope>NUCLEOTIDE SEQUENCE [LARGE SCALE GENOMIC DNA]</scope>
    <source>
        <strain evidence="2">cv. JPN11</strain>
        <tissue evidence="1">Leaf</tissue>
    </source>
</reference>
<dbReference type="Proteomes" id="UP001164539">
    <property type="component" value="Chromosome 9"/>
</dbReference>
<sequence length="257" mass="29538">EEPAVCLFDMWQQESALPPSDCPGTFFVQLRINFIVEYIPQAYHMNVRRQKRQGFLERSDLVDDIKVRSNMTRMMKLLPVSEVDLDRIIKIVGTRAKLMDSDACNADRDVIPVVMSLRVYHTQQYSEEVDIAWGSRLGRSLQNCVPALETAVEDLDKVVYDVGGGCCLRDQCPICLVGFEKGEEITRLPCLHDFHEDCIQKWLKKSHLCPFCRFPLPVCGNTETFCPFKEIKPPAFVSLKPRMRIGRRPWPSVDVRS</sequence>
<protein>
    <submittedName>
        <fullName evidence="1">RING/U-box superfamily protein</fullName>
    </submittedName>
</protein>
<organism evidence="1 2">
    <name type="scientific">Melia azedarach</name>
    <name type="common">Chinaberry tree</name>
    <dbReference type="NCBI Taxonomy" id="155640"/>
    <lineage>
        <taxon>Eukaryota</taxon>
        <taxon>Viridiplantae</taxon>
        <taxon>Streptophyta</taxon>
        <taxon>Embryophyta</taxon>
        <taxon>Tracheophyta</taxon>
        <taxon>Spermatophyta</taxon>
        <taxon>Magnoliopsida</taxon>
        <taxon>eudicotyledons</taxon>
        <taxon>Gunneridae</taxon>
        <taxon>Pentapetalae</taxon>
        <taxon>rosids</taxon>
        <taxon>malvids</taxon>
        <taxon>Sapindales</taxon>
        <taxon>Meliaceae</taxon>
        <taxon>Melia</taxon>
    </lineage>
</organism>
<name>A0ACC1XML0_MELAZ</name>
<accession>A0ACC1XML0</accession>